<keyword evidence="3" id="KW-1185">Reference proteome</keyword>
<evidence type="ECO:0000256" key="1">
    <source>
        <dbReference type="SAM" id="SignalP"/>
    </source>
</evidence>
<dbReference type="EMBL" id="BAAAVS010000001">
    <property type="protein sequence ID" value="GAA3022745.1"/>
    <property type="molecule type" value="Genomic_DNA"/>
</dbReference>
<sequence length="65" mass="6637">MKTRIRTAVVAVAIGALAWTAPSAQAAPSEPVRHDAAGSLWICVGPPLVFPIPGTPGNVTIALCF</sequence>
<gene>
    <name evidence="2" type="ORF">GCM10010528_01060</name>
</gene>
<feature type="signal peptide" evidence="1">
    <location>
        <begin position="1"/>
        <end position="26"/>
    </location>
</feature>
<protein>
    <submittedName>
        <fullName evidence="2">Uncharacterized protein</fullName>
    </submittedName>
</protein>
<comment type="caution">
    <text evidence="2">The sequence shown here is derived from an EMBL/GenBank/DDBJ whole genome shotgun (WGS) entry which is preliminary data.</text>
</comment>
<organism evidence="2 3">
    <name type="scientific">Gordonia defluvii</name>
    <dbReference type="NCBI Taxonomy" id="283718"/>
    <lineage>
        <taxon>Bacteria</taxon>
        <taxon>Bacillati</taxon>
        <taxon>Actinomycetota</taxon>
        <taxon>Actinomycetes</taxon>
        <taxon>Mycobacteriales</taxon>
        <taxon>Gordoniaceae</taxon>
        <taxon>Gordonia</taxon>
    </lineage>
</organism>
<dbReference type="Proteomes" id="UP001501035">
    <property type="component" value="Unassembled WGS sequence"/>
</dbReference>
<name>A0ABN3YB46_9ACTN</name>
<reference evidence="2 3" key="1">
    <citation type="journal article" date="2019" name="Int. J. Syst. Evol. Microbiol.">
        <title>The Global Catalogue of Microorganisms (GCM) 10K type strain sequencing project: providing services to taxonomists for standard genome sequencing and annotation.</title>
        <authorList>
            <consortium name="The Broad Institute Genomics Platform"/>
            <consortium name="The Broad Institute Genome Sequencing Center for Infectious Disease"/>
            <person name="Wu L."/>
            <person name="Ma J."/>
        </authorList>
    </citation>
    <scope>NUCLEOTIDE SEQUENCE [LARGE SCALE GENOMIC DNA]</scope>
    <source>
        <strain evidence="2 3">JCM 14234</strain>
    </source>
</reference>
<evidence type="ECO:0000313" key="3">
    <source>
        <dbReference type="Proteomes" id="UP001501035"/>
    </source>
</evidence>
<keyword evidence="1" id="KW-0732">Signal</keyword>
<evidence type="ECO:0000313" key="2">
    <source>
        <dbReference type="EMBL" id="GAA3022745.1"/>
    </source>
</evidence>
<feature type="chain" id="PRO_5045870060" evidence="1">
    <location>
        <begin position="27"/>
        <end position="65"/>
    </location>
</feature>
<accession>A0ABN3YB46</accession>
<dbReference type="RefSeq" id="WP_290703464.1">
    <property type="nucleotide sequence ID" value="NZ_BAAAVS010000001.1"/>
</dbReference>
<proteinExistence type="predicted"/>